<comment type="subunit">
    <text evidence="6">Component of the PI(3,5)P2 regulatory complex at least composed of ATG18, SAC/FIG4, FAB1 and VAC14.</text>
</comment>
<dbReference type="InterPro" id="IPR027409">
    <property type="entry name" value="GroEL-like_apical_dom_sf"/>
</dbReference>
<dbReference type="Gramene" id="OE9A061802T1">
    <property type="protein sequence ID" value="OE9A061802C1"/>
    <property type="gene ID" value="OE9A061802"/>
</dbReference>
<dbReference type="FunFam" id="3.50.7.10:FF:000007">
    <property type="entry name" value="1-phosphatidylinositol 3-phosphate 5-kinase isoform X1"/>
    <property type="match status" value="1"/>
</dbReference>
<feature type="compositionally biased region" description="Basic and acidic residues" evidence="9">
    <location>
        <begin position="959"/>
        <end position="971"/>
    </location>
</feature>
<dbReference type="Pfam" id="PF00118">
    <property type="entry name" value="Cpn60_TCP1"/>
    <property type="match status" value="1"/>
</dbReference>
<proteinExistence type="predicted"/>
<keyword evidence="3 8" id="KW-0547">Nucleotide-binding</keyword>
<dbReference type="SUPFAM" id="SSF52029">
    <property type="entry name" value="GroEL apical domain-like"/>
    <property type="match status" value="1"/>
</dbReference>
<name>A0A8S0UVU9_OLEEU</name>
<evidence type="ECO:0000256" key="6">
    <source>
        <dbReference type="ARBA" id="ARBA00023464"/>
    </source>
</evidence>
<dbReference type="InterPro" id="IPR002423">
    <property type="entry name" value="Cpn60/GroEL/TCP-1"/>
</dbReference>
<dbReference type="SUPFAM" id="SSF56104">
    <property type="entry name" value="SAICAR synthase-like"/>
    <property type="match status" value="1"/>
</dbReference>
<dbReference type="InterPro" id="IPR027483">
    <property type="entry name" value="PInositol-4-P-4/5-kinase_C_sf"/>
</dbReference>
<dbReference type="Gene3D" id="3.30.800.10">
    <property type="entry name" value="Phosphatidylinositol Phosphate Kinase II Beta"/>
    <property type="match status" value="1"/>
</dbReference>
<evidence type="ECO:0000256" key="8">
    <source>
        <dbReference type="PROSITE-ProRule" id="PRU00781"/>
    </source>
</evidence>
<keyword evidence="12" id="KW-1185">Reference proteome</keyword>
<keyword evidence="2 8" id="KW-0808">Transferase</keyword>
<dbReference type="PANTHER" id="PTHR45748">
    <property type="entry name" value="1-PHOSPHATIDYLINOSITOL 3-PHOSPHATE 5-KINASE-RELATED"/>
    <property type="match status" value="1"/>
</dbReference>
<feature type="compositionally biased region" description="Acidic residues" evidence="9">
    <location>
        <begin position="88"/>
        <end position="107"/>
    </location>
</feature>
<dbReference type="EC" id="2.7.1.150" evidence="1"/>
<feature type="compositionally biased region" description="Basic and acidic residues" evidence="9">
    <location>
        <begin position="51"/>
        <end position="62"/>
    </location>
</feature>
<evidence type="ECO:0000313" key="12">
    <source>
        <dbReference type="Proteomes" id="UP000594638"/>
    </source>
</evidence>
<feature type="region of interest" description="Disordered" evidence="9">
    <location>
        <begin position="959"/>
        <end position="981"/>
    </location>
</feature>
<evidence type="ECO:0000256" key="4">
    <source>
        <dbReference type="ARBA" id="ARBA00022777"/>
    </source>
</evidence>
<evidence type="ECO:0000256" key="2">
    <source>
        <dbReference type="ARBA" id="ARBA00022679"/>
    </source>
</evidence>
<dbReference type="SMART" id="SM00330">
    <property type="entry name" value="PIPKc"/>
    <property type="match status" value="1"/>
</dbReference>
<feature type="domain" description="PIPK" evidence="10">
    <location>
        <begin position="945"/>
        <end position="1267"/>
    </location>
</feature>
<protein>
    <recommendedName>
        <fullName evidence="1">1-phosphatidylinositol-3-phosphate 5-kinase</fullName>
        <ecNumber evidence="1">2.7.1.150</ecNumber>
    </recommendedName>
    <alternativeName>
        <fullName evidence="7">Phosphatidylinositol 3-phosphate 5-kinase type III</fullName>
    </alternativeName>
</protein>
<sequence length="1273" mass="143813">MSPGNLYHIDTRDPFTDQFGNFSRGGDEDDDSHILNGDTNCNVTDHVYEQRKVHTHEEHTEPTLDGSNGNDVELVDCENNIPFWLPPEPEDEEDREDLLFDNDDDSGSDCATGSSSLGGGEYQTRDRSHDKHKKAMKKVDDEHVSNLITQLLQGENVPVTKDGEESWVNIITSLSWEAVTLFNPDTSMVRGMDPGEYVKVKYLASGCRSESVVIRGIVCKKYVAHQQMKSDIDKPRLLLLGGSLEYQGVADHLSSFHTLFQQEIDPLKMAAAKIQPHYPDVLLVEKSVSQYASKYLLGKGISLVHHNIKRRLLERIAGCTGAQIVPSLDHIMTPKLGYCDSFHVEKFLEDHGSAGQSGKKQGEGKEEKLSLILLKGASADELEKVKYVVQRGVFAAYHLFLETSFLANEVQGDDNEVSSYFTNLMDVGQHVSCPHADGTELTSHSGTSNIASSELHKINCSEEMESLKGETFSSSPDHHGILVSLSTCCMWKGTVCQRDIFRIKYHGSFDKPLRWFLRDHLFDQGYRCRSCEMPSEAHLHCYTHRQGSLKISVKKHSAFLLPGEREGKIWTWHRCLRCPRTNGLPPATKRVVMSDAALRLSFGNFLALRFSKHDTANRFASCGHSLHRECLRFYGFGRMVACFRYAPIHIYSVYLPPSNIVCNYDKQEWIQKESDKVRSRAELLFAEELNALHHISEKISSDFVSSQHIAELKAMLQKEKEDFEELLSQVLNRDHEVVQPAADILKINGLMRQLVFHSYVWDQRLLHVTSSTHSYFSTNTSNQSDNLENGEAVILAQPEEKLQAMENLINILDAAWNGDRQMTNIFPTGMRSAEEYLGVLNCTNDQSLTEEPHPLSSALPTKGPNDINNSSSWARISSSALYGSFDKNLTINSLNLGEISEYNPFYISSLRERARPSSAGMLLPVASTDTVLPIYEDEPTSIISYALVSPEYLDLMSDEPKKQKAASESKDSFSSNSGSRSLSGLDSLLDRNTLHAKLSFSNDGHPQKVDYTVICYFAKQFKALRETYCLNELDFIRSISLCKMWGAQSGKSNVILNQTLDNRFIIKQITKTDLISFTKFAPAYFNYLSESINTGIPNCLAKILGIYQVTWKHLKEGKESQMDVLVTENLFFKRNITRLYDLKGSSRSRYNPDSDGSDKVLLDQNLIEEIATSPIFVRTEAKRLLERAVWNDTSFLATINVTDYSLLVGLDEEKHELVIGISNFMRQYTWDKHLETWIKKVLCMSPTGVISPVQYRKRFRHAISSYFLAVPDQ</sequence>
<gene>
    <name evidence="11" type="ORF">OLEA9_A061802</name>
</gene>
<dbReference type="InterPro" id="IPR002498">
    <property type="entry name" value="PInositol-4-P-4/5-kinase_core"/>
</dbReference>
<dbReference type="GO" id="GO:0046854">
    <property type="term" value="P:phosphatidylinositol phosphate biosynthetic process"/>
    <property type="evidence" value="ECO:0007669"/>
    <property type="project" value="TreeGrafter"/>
</dbReference>
<feature type="region of interest" description="Disordered" evidence="9">
    <location>
        <begin position="84"/>
        <end position="129"/>
    </location>
</feature>
<dbReference type="AlphaFoldDB" id="A0A8S0UVU9"/>
<evidence type="ECO:0000256" key="5">
    <source>
        <dbReference type="ARBA" id="ARBA00022840"/>
    </source>
</evidence>
<evidence type="ECO:0000256" key="3">
    <source>
        <dbReference type="ARBA" id="ARBA00022741"/>
    </source>
</evidence>
<evidence type="ECO:0000256" key="1">
    <source>
        <dbReference type="ARBA" id="ARBA00012009"/>
    </source>
</evidence>
<reference evidence="11 12" key="1">
    <citation type="submission" date="2019-12" db="EMBL/GenBank/DDBJ databases">
        <authorList>
            <person name="Alioto T."/>
            <person name="Alioto T."/>
            <person name="Gomez Garrido J."/>
        </authorList>
    </citation>
    <scope>NUCLEOTIDE SEQUENCE [LARGE SCALE GENOMIC DNA]</scope>
</reference>
<dbReference type="FunFam" id="3.30.810.10:FF:000001">
    <property type="entry name" value="1-phosphatidylinositol 3-phosphate 5-kinase FAB1"/>
    <property type="match status" value="1"/>
</dbReference>
<keyword evidence="4 8" id="KW-0418">Kinase</keyword>
<dbReference type="OrthoDB" id="158357at2759"/>
<dbReference type="Pfam" id="PF01504">
    <property type="entry name" value="PIP5K"/>
    <property type="match status" value="1"/>
</dbReference>
<organism evidence="11 12">
    <name type="scientific">Olea europaea subsp. europaea</name>
    <dbReference type="NCBI Taxonomy" id="158383"/>
    <lineage>
        <taxon>Eukaryota</taxon>
        <taxon>Viridiplantae</taxon>
        <taxon>Streptophyta</taxon>
        <taxon>Embryophyta</taxon>
        <taxon>Tracheophyta</taxon>
        <taxon>Spermatophyta</taxon>
        <taxon>Magnoliopsida</taxon>
        <taxon>eudicotyledons</taxon>
        <taxon>Gunneridae</taxon>
        <taxon>Pentapetalae</taxon>
        <taxon>asterids</taxon>
        <taxon>lamiids</taxon>
        <taxon>Lamiales</taxon>
        <taxon>Oleaceae</taxon>
        <taxon>Oleeae</taxon>
        <taxon>Olea</taxon>
    </lineage>
</organism>
<keyword evidence="5 8" id="KW-0067">ATP-binding</keyword>
<evidence type="ECO:0000259" key="10">
    <source>
        <dbReference type="PROSITE" id="PS51455"/>
    </source>
</evidence>
<dbReference type="PROSITE" id="PS51455">
    <property type="entry name" value="PIPK"/>
    <property type="match status" value="1"/>
</dbReference>
<dbReference type="PANTHER" id="PTHR45748:SF21">
    <property type="entry name" value="1-PHOSPHATIDYLINOSITOL-3-PHOSPHATE 5-KINASE FAB1A"/>
    <property type="match status" value="1"/>
</dbReference>
<dbReference type="GO" id="GO:0010008">
    <property type="term" value="C:endosome membrane"/>
    <property type="evidence" value="ECO:0007669"/>
    <property type="project" value="TreeGrafter"/>
</dbReference>
<dbReference type="EMBL" id="CACTIH010009060">
    <property type="protein sequence ID" value="CAA3021867.1"/>
    <property type="molecule type" value="Genomic_DNA"/>
</dbReference>
<feature type="region of interest" description="Disordered" evidence="9">
    <location>
        <begin position="51"/>
        <end position="72"/>
    </location>
</feature>
<dbReference type="InterPro" id="IPR044769">
    <property type="entry name" value="PIKfyve_PIPKc"/>
</dbReference>
<dbReference type="Gene3D" id="3.30.810.10">
    <property type="entry name" value="2-Layer Sandwich"/>
    <property type="match status" value="1"/>
</dbReference>
<evidence type="ECO:0000256" key="9">
    <source>
        <dbReference type="SAM" id="MobiDB-lite"/>
    </source>
</evidence>
<dbReference type="GO" id="GO:0000285">
    <property type="term" value="F:1-phosphatidylinositol-3-phosphate 5-kinase activity"/>
    <property type="evidence" value="ECO:0007669"/>
    <property type="project" value="UniProtKB-EC"/>
</dbReference>
<comment type="caution">
    <text evidence="11">The sequence shown here is derived from an EMBL/GenBank/DDBJ whole genome shotgun (WGS) entry which is preliminary data.</text>
</comment>
<dbReference type="Gene3D" id="3.50.7.10">
    <property type="entry name" value="GroEL"/>
    <property type="match status" value="1"/>
</dbReference>
<dbReference type="GO" id="GO:0005524">
    <property type="term" value="F:ATP binding"/>
    <property type="evidence" value="ECO:0007669"/>
    <property type="project" value="UniProtKB-UniRule"/>
</dbReference>
<dbReference type="CDD" id="cd17300">
    <property type="entry name" value="PIPKc_PIKfyve"/>
    <property type="match status" value="1"/>
</dbReference>
<evidence type="ECO:0000313" key="11">
    <source>
        <dbReference type="EMBL" id="CAA3021867.1"/>
    </source>
</evidence>
<evidence type="ECO:0000256" key="7">
    <source>
        <dbReference type="ARBA" id="ARBA00077223"/>
    </source>
</evidence>
<dbReference type="InterPro" id="IPR027484">
    <property type="entry name" value="PInositol-4-P-5-kinase_N"/>
</dbReference>
<accession>A0A8S0UVU9</accession>
<dbReference type="Proteomes" id="UP000594638">
    <property type="component" value="Unassembled WGS sequence"/>
</dbReference>